<organism evidence="1 2">
    <name type="scientific">Crassostrea virginica</name>
    <name type="common">Eastern oyster</name>
    <dbReference type="NCBI Taxonomy" id="6565"/>
    <lineage>
        <taxon>Eukaryota</taxon>
        <taxon>Metazoa</taxon>
        <taxon>Spiralia</taxon>
        <taxon>Lophotrochozoa</taxon>
        <taxon>Mollusca</taxon>
        <taxon>Bivalvia</taxon>
        <taxon>Autobranchia</taxon>
        <taxon>Pteriomorphia</taxon>
        <taxon>Ostreida</taxon>
        <taxon>Ostreoidea</taxon>
        <taxon>Ostreidae</taxon>
        <taxon>Crassostrea</taxon>
    </lineage>
</organism>
<name>A0A8B8B3T7_CRAVI</name>
<keyword evidence="1" id="KW-1185">Reference proteome</keyword>
<dbReference type="OrthoDB" id="6064993at2759"/>
<dbReference type="Proteomes" id="UP000694844">
    <property type="component" value="Chromosome 8"/>
</dbReference>
<dbReference type="PANTHER" id="PTHR14187:SF46">
    <property type="entry name" value="HEAT SHOCK 70 KDA PROTEIN 12A"/>
    <property type="match status" value="1"/>
</dbReference>
<dbReference type="CDD" id="cd10229">
    <property type="entry name" value="ASKHA_NBD_HSP70_HSPA12"/>
    <property type="match status" value="1"/>
</dbReference>
<gene>
    <name evidence="2" type="primary">LOC111107261</name>
</gene>
<dbReference type="PANTHER" id="PTHR14187">
    <property type="entry name" value="ALPHA KINASE/ELONGATION FACTOR 2 KINASE"/>
    <property type="match status" value="1"/>
</dbReference>
<accession>A0A8B8B3T7</accession>
<reference evidence="2" key="1">
    <citation type="submission" date="2025-08" db="UniProtKB">
        <authorList>
            <consortium name="RefSeq"/>
        </authorList>
    </citation>
    <scope>IDENTIFICATION</scope>
    <source>
        <tissue evidence="2">Whole sample</tissue>
    </source>
</reference>
<evidence type="ECO:0000313" key="2">
    <source>
        <dbReference type="RefSeq" id="XP_022298080.1"/>
    </source>
</evidence>
<dbReference type="GeneID" id="111107261"/>
<dbReference type="Gene3D" id="3.30.420.40">
    <property type="match status" value="1"/>
</dbReference>
<proteinExistence type="predicted"/>
<protein>
    <submittedName>
        <fullName evidence="2">Heat shock 70 kDa protein 12B-like</fullName>
    </submittedName>
</protein>
<dbReference type="KEGG" id="cvn:111107261"/>
<dbReference type="InterPro" id="IPR043129">
    <property type="entry name" value="ATPase_NBD"/>
</dbReference>
<dbReference type="AlphaFoldDB" id="A0A8B8B3T7"/>
<evidence type="ECO:0000313" key="1">
    <source>
        <dbReference type="Proteomes" id="UP000694844"/>
    </source>
</evidence>
<dbReference type="RefSeq" id="XP_022298080.1">
    <property type="nucleotide sequence ID" value="XM_022442372.1"/>
</dbReference>
<dbReference type="SUPFAM" id="SSF53067">
    <property type="entry name" value="Actin-like ATPase domain"/>
    <property type="match status" value="2"/>
</dbReference>
<sequence length="578" mass="66618">MDMEKTIISKCRKLIVTAIDFGTTYSRYAFSFRDDWSKIFTSVWQGGSRLFNKTPTVLLLNNKAEFVAFGYDAEDKYEHYTEIGTDKDYYLFQRFKMILHQDKELNRGVKCKDIRGRELEAIKVFEHCIRFMKDQMLEYISTRLLGHVVADDIEYVLTVPAIWGDKAKMFMREAASNAGIKSESLVIALEPEAASIYCQYLPFEKQHPRSLNLGVVKPGEKYMLVDLRGENTNICVHEKAEDNTLVELIPSSDGPWGGESVCDEFIRFLSELVGQNAMDQLKENHPEDYIEICRSFKEKYKRAPLLTDGKTIVILPQSYFHYGKTINHVKEFKELIEKSDYKNTIELFSPGRLKFQNSLLKSFFKKTIDSIVKHIDENLVKDVGTIVLVGGFSECGLLQKTIREFFKGKKIIKPDEAGLATLKGAVYFGHIPEAISRRSAMYSYGIQTWLPFDKKHHPENKKAVLAGTRCKDVFFTFVQKGESIYSGFTKSQIFYTLEPIDRVECHVYLSDLSNPRFIDDESSRQLGILEIQLPELKNRSRREIRETMTFGETNLKVEAEDLFTGIVSEITFDFDLLE</sequence>